<dbReference type="Gene3D" id="3.40.50.2000">
    <property type="entry name" value="Glycogen Phosphorylase B"/>
    <property type="match status" value="2"/>
</dbReference>
<organism evidence="3 4">
    <name type="scientific">Pseudomaricurvus hydrocarbonicus</name>
    <dbReference type="NCBI Taxonomy" id="1470433"/>
    <lineage>
        <taxon>Bacteria</taxon>
        <taxon>Pseudomonadati</taxon>
        <taxon>Pseudomonadota</taxon>
        <taxon>Gammaproteobacteria</taxon>
        <taxon>Cellvibrionales</taxon>
        <taxon>Cellvibrionaceae</taxon>
        <taxon>Pseudomaricurvus</taxon>
    </lineage>
</organism>
<comment type="caution">
    <text evidence="3">The sequence shown here is derived from an EMBL/GenBank/DDBJ whole genome shotgun (WGS) entry which is preliminary data.</text>
</comment>
<dbReference type="GO" id="GO:0016757">
    <property type="term" value="F:glycosyltransferase activity"/>
    <property type="evidence" value="ECO:0007669"/>
    <property type="project" value="TreeGrafter"/>
</dbReference>
<keyword evidence="4" id="KW-1185">Reference proteome</keyword>
<dbReference type="SUPFAM" id="SSF53756">
    <property type="entry name" value="UDP-Glycosyltransferase/glycogen phosphorylase"/>
    <property type="match status" value="1"/>
</dbReference>
<dbReference type="Proteomes" id="UP000787472">
    <property type="component" value="Unassembled WGS sequence"/>
</dbReference>
<gene>
    <name evidence="3" type="ORF">G8770_23250</name>
</gene>
<evidence type="ECO:0000259" key="2">
    <source>
        <dbReference type="Pfam" id="PF13439"/>
    </source>
</evidence>
<dbReference type="EMBL" id="JAAONZ010000033">
    <property type="protein sequence ID" value="NHO68480.1"/>
    <property type="molecule type" value="Genomic_DNA"/>
</dbReference>
<evidence type="ECO:0000259" key="1">
    <source>
        <dbReference type="Pfam" id="PF00534"/>
    </source>
</evidence>
<dbReference type="PANTHER" id="PTHR12526">
    <property type="entry name" value="GLYCOSYLTRANSFERASE"/>
    <property type="match status" value="1"/>
</dbReference>
<evidence type="ECO:0000313" key="4">
    <source>
        <dbReference type="Proteomes" id="UP000787472"/>
    </source>
</evidence>
<evidence type="ECO:0000313" key="3">
    <source>
        <dbReference type="EMBL" id="NHO68480.1"/>
    </source>
</evidence>
<accession>A0A9E5MQC0</accession>
<sequence>MRILQVVNGEYYAGAERVQEHLVRELAARNYNVVVVALKDGVFFERSGLKELKVVECLTMPSSFKDRIPSLHDLIVSFQPDIIHCHTPVGLFSSKLASVGVQKKWRWVYHVHSPVLKDTPSFIKNITKYMLERLSLSKSDRIICVSKAVQRKTPYLYGKHRIKSSVVHNGVPVVQKQNSLLLKKRVKLGFAGLIRPRKGLNVLVEAIAKCDKKVRDNLELNVWGEFESCAYENEIISLIDRLGLRETIQFHGFKKDIQACIASVDLFVIPSLYGEGLPMVLLEAMSVGRPVLASGIDGIPEALEDDVSGCLVTAGDVSGLASTITRLVDKPEILKTLGEQALFCQRQFFSVESMCEGVVQQYG</sequence>
<proteinExistence type="predicted"/>
<reference evidence="3" key="1">
    <citation type="submission" date="2020-03" db="EMBL/GenBank/DDBJ databases">
        <authorList>
            <person name="Guo F."/>
        </authorList>
    </citation>
    <scope>NUCLEOTIDE SEQUENCE</scope>
    <source>
        <strain evidence="3">JCM 30134</strain>
    </source>
</reference>
<dbReference type="RefSeq" id="WP_167192447.1">
    <property type="nucleotide sequence ID" value="NZ_JAAONZ010000033.1"/>
</dbReference>
<dbReference type="Pfam" id="PF00534">
    <property type="entry name" value="Glycos_transf_1"/>
    <property type="match status" value="1"/>
</dbReference>
<feature type="domain" description="Glycosyltransferase subfamily 4-like N-terminal" evidence="2">
    <location>
        <begin position="14"/>
        <end position="172"/>
    </location>
</feature>
<dbReference type="InterPro" id="IPR001296">
    <property type="entry name" value="Glyco_trans_1"/>
</dbReference>
<protein>
    <submittedName>
        <fullName evidence="3">Glycosyltransferase family 4 protein</fullName>
    </submittedName>
</protein>
<feature type="domain" description="Glycosyl transferase family 1" evidence="1">
    <location>
        <begin position="177"/>
        <end position="341"/>
    </location>
</feature>
<dbReference type="InterPro" id="IPR028098">
    <property type="entry name" value="Glyco_trans_4-like_N"/>
</dbReference>
<dbReference type="AlphaFoldDB" id="A0A9E5MQC0"/>
<name>A0A9E5MQC0_9GAMM</name>
<dbReference type="Pfam" id="PF13439">
    <property type="entry name" value="Glyco_transf_4"/>
    <property type="match status" value="1"/>
</dbReference>
<dbReference type="PANTHER" id="PTHR12526:SF636">
    <property type="entry name" value="BLL3647 PROTEIN"/>
    <property type="match status" value="1"/>
</dbReference>